<feature type="domain" description="Calcineurin-like phosphoesterase" evidence="1">
    <location>
        <begin position="42"/>
        <end position="128"/>
    </location>
</feature>
<comment type="caution">
    <text evidence="2">The sequence shown here is derived from an EMBL/GenBank/DDBJ whole genome shotgun (WGS) entry which is preliminary data.</text>
</comment>
<protein>
    <submittedName>
        <fullName evidence="2">Putative phosphoesterase</fullName>
    </submittedName>
</protein>
<evidence type="ECO:0000313" key="3">
    <source>
        <dbReference type="Proteomes" id="UP000294547"/>
    </source>
</evidence>
<dbReference type="InterPro" id="IPR029052">
    <property type="entry name" value="Metallo-depent_PP-like"/>
</dbReference>
<organism evidence="2 3">
    <name type="scientific">Oharaeibacter diazotrophicus</name>
    <dbReference type="NCBI Taxonomy" id="1920512"/>
    <lineage>
        <taxon>Bacteria</taxon>
        <taxon>Pseudomonadati</taxon>
        <taxon>Pseudomonadota</taxon>
        <taxon>Alphaproteobacteria</taxon>
        <taxon>Hyphomicrobiales</taxon>
        <taxon>Pleomorphomonadaceae</taxon>
        <taxon>Oharaeibacter</taxon>
    </lineage>
</organism>
<evidence type="ECO:0000259" key="1">
    <source>
        <dbReference type="Pfam" id="PF00149"/>
    </source>
</evidence>
<dbReference type="InterPro" id="IPR026336">
    <property type="entry name" value="PdeM-like"/>
</dbReference>
<dbReference type="Proteomes" id="UP000294547">
    <property type="component" value="Unassembled WGS sequence"/>
</dbReference>
<evidence type="ECO:0000313" key="2">
    <source>
        <dbReference type="EMBL" id="TDP83504.1"/>
    </source>
</evidence>
<accession>A0A4R6RBT6</accession>
<gene>
    <name evidence="2" type="ORF">EDD54_3466</name>
</gene>
<proteinExistence type="predicted"/>
<dbReference type="Gene3D" id="3.60.21.10">
    <property type="match status" value="1"/>
</dbReference>
<dbReference type="InterPro" id="IPR004843">
    <property type="entry name" value="Calcineurin-like_PHP"/>
</dbReference>
<dbReference type="EMBL" id="SNXY01000009">
    <property type="protein sequence ID" value="TDP83504.1"/>
    <property type="molecule type" value="Genomic_DNA"/>
</dbReference>
<dbReference type="RefSeq" id="WP_245515801.1">
    <property type="nucleotide sequence ID" value="NZ_BSPM01000009.1"/>
</dbReference>
<dbReference type="PIRSF" id="PIRSF000887">
    <property type="entry name" value="Pesterase_MJ0037"/>
    <property type="match status" value="1"/>
</dbReference>
<dbReference type="PANTHER" id="PTHR39323:SF1">
    <property type="entry name" value="BLR1149 PROTEIN"/>
    <property type="match status" value="1"/>
</dbReference>
<name>A0A4R6RBT6_9HYPH</name>
<dbReference type="GO" id="GO:0016787">
    <property type="term" value="F:hydrolase activity"/>
    <property type="evidence" value="ECO:0007669"/>
    <property type="project" value="InterPro"/>
</dbReference>
<dbReference type="InterPro" id="IPR024173">
    <property type="entry name" value="Pesterase_MJ0037-like"/>
</dbReference>
<dbReference type="NCBIfam" id="TIGR04123">
    <property type="entry name" value="P_estr_lig_assc"/>
    <property type="match status" value="1"/>
</dbReference>
<dbReference type="SUPFAM" id="SSF56300">
    <property type="entry name" value="Metallo-dependent phosphatases"/>
    <property type="match status" value="1"/>
</dbReference>
<dbReference type="Pfam" id="PF00149">
    <property type="entry name" value="Metallophos"/>
    <property type="match status" value="1"/>
</dbReference>
<dbReference type="PANTHER" id="PTHR39323">
    <property type="entry name" value="BLR1149 PROTEIN"/>
    <property type="match status" value="1"/>
</dbReference>
<keyword evidence="3" id="KW-1185">Reference proteome</keyword>
<reference evidence="2 3" key="1">
    <citation type="submission" date="2019-03" db="EMBL/GenBank/DDBJ databases">
        <title>Genomic Encyclopedia of Type Strains, Phase IV (KMG-IV): sequencing the most valuable type-strain genomes for metagenomic binning, comparative biology and taxonomic classification.</title>
        <authorList>
            <person name="Goeker M."/>
        </authorList>
    </citation>
    <scope>NUCLEOTIDE SEQUENCE [LARGE SCALE GENOMIC DNA]</scope>
    <source>
        <strain evidence="2 3">DSM 102969</strain>
    </source>
</reference>
<dbReference type="AlphaFoldDB" id="A0A4R6RBT6"/>
<sequence length="241" mass="25738">MTAVLRRDDDPPVLTREGLVRLEGAAVRLDLSGALHWPGEDLLVVADLHFEKGSSRAGRGLFLPPYDTRATLTALEDAIRRTGARRVVSLGDAFHDGRAAGRLADDDRARIRAITAAVDFIWVSGNHDPAPPEGLGGTAADVVAIGPLVLRHEPSRGAAPGEIAGHLHPAAKVGVRGRALRRRAFALDGRRCVLPAFGAYTGGLNVLDPAWHGLFDRARLIAWMIGDARVHPVRAATLLPD</sequence>